<reference evidence="2" key="1">
    <citation type="journal article" date="2019" name="Environ. Microbiol.">
        <title>Fungal ecological strategies reflected in gene transcription - a case study of two litter decomposers.</title>
        <authorList>
            <person name="Barbi F."/>
            <person name="Kohler A."/>
            <person name="Barry K."/>
            <person name="Baskaran P."/>
            <person name="Daum C."/>
            <person name="Fauchery L."/>
            <person name="Ihrmark K."/>
            <person name="Kuo A."/>
            <person name="LaButti K."/>
            <person name="Lipzen A."/>
            <person name="Morin E."/>
            <person name="Grigoriev I.V."/>
            <person name="Henrissat B."/>
            <person name="Lindahl B."/>
            <person name="Martin F."/>
        </authorList>
    </citation>
    <scope>NUCLEOTIDE SEQUENCE</scope>
    <source>
        <strain evidence="2">JB14</strain>
    </source>
</reference>
<dbReference type="Proteomes" id="UP000799118">
    <property type="component" value="Unassembled WGS sequence"/>
</dbReference>
<protein>
    <submittedName>
        <fullName evidence="2">Uncharacterized protein</fullName>
    </submittedName>
</protein>
<dbReference type="EMBL" id="ML769424">
    <property type="protein sequence ID" value="KAE9403524.1"/>
    <property type="molecule type" value="Genomic_DNA"/>
</dbReference>
<proteinExistence type="predicted"/>
<evidence type="ECO:0000256" key="1">
    <source>
        <dbReference type="SAM" id="MobiDB-lite"/>
    </source>
</evidence>
<evidence type="ECO:0000313" key="3">
    <source>
        <dbReference type="Proteomes" id="UP000799118"/>
    </source>
</evidence>
<sequence>MVLQNAREWSAFIAYIHGLLAFNDVGGKTKEGFPQTIPPLTNYFHPRSSRQRYTGDISGKRFLIDVPLNTVTSVIGGPGIGQAGKQITSMLGKEGLKFAGKDLGKEALKTGAKIVVSHSAKDGLQYDMHSTQIPGILKGDGGPEPKVEDEDPKDPKKMRIVTLSQQEKADQWEAGGQILIQELCNPQYQAYKLQNLISSFAGIWRYGTIHSIQIPYTVLMYSHYGVAKFPYTMYGTFHTISIQYHPIHDIPVHTSAYSIHTHFTIKDHAIHIKTAT</sequence>
<dbReference type="AlphaFoldDB" id="A0A6A4I3V8"/>
<keyword evidence="3" id="KW-1185">Reference proteome</keyword>
<gene>
    <name evidence="2" type="ORF">BT96DRAFT_936368</name>
</gene>
<accession>A0A6A4I3V8</accession>
<evidence type="ECO:0000313" key="2">
    <source>
        <dbReference type="EMBL" id="KAE9403524.1"/>
    </source>
</evidence>
<feature type="region of interest" description="Disordered" evidence="1">
    <location>
        <begin position="136"/>
        <end position="155"/>
    </location>
</feature>
<name>A0A6A4I3V8_9AGAR</name>
<organism evidence="2 3">
    <name type="scientific">Gymnopus androsaceus JB14</name>
    <dbReference type="NCBI Taxonomy" id="1447944"/>
    <lineage>
        <taxon>Eukaryota</taxon>
        <taxon>Fungi</taxon>
        <taxon>Dikarya</taxon>
        <taxon>Basidiomycota</taxon>
        <taxon>Agaricomycotina</taxon>
        <taxon>Agaricomycetes</taxon>
        <taxon>Agaricomycetidae</taxon>
        <taxon>Agaricales</taxon>
        <taxon>Marasmiineae</taxon>
        <taxon>Omphalotaceae</taxon>
        <taxon>Gymnopus</taxon>
    </lineage>
</organism>